<dbReference type="EMBL" id="JAUHHC010000003">
    <property type="protein sequence ID" value="MDN3921242.1"/>
    <property type="molecule type" value="Genomic_DNA"/>
</dbReference>
<dbReference type="InterPro" id="IPR022742">
    <property type="entry name" value="Hydrolase_4"/>
</dbReference>
<sequence>MDFAPAPSATVLLLHGLCGNPLELAPLARRLREAGHRVEAPDLPGYGVPVETAGRAPAPVPPFEQWLEQARAHYDALAGERPTAPPIVGGLGSGALLALGLGLQRRPGALLLLSTCLHSDGWAVPAWQRLLPLGAVPAALRQRLAWRERAPFGLKNEQLRAWVAQALRATTVSPAGAARTPLAALHERARLQRYLRPHLRDVEAPALILHARADELAGPRSVIELRRALPNSRTQWFDRSYSLLSLDQERGAVADAALGFLDELRPQRLAA</sequence>
<comment type="caution">
    <text evidence="2">The sequence shown here is derived from an EMBL/GenBank/DDBJ whole genome shotgun (WGS) entry which is preliminary data.</text>
</comment>
<dbReference type="InterPro" id="IPR029058">
    <property type="entry name" value="AB_hydrolase_fold"/>
</dbReference>
<dbReference type="RefSeq" id="WP_290359543.1">
    <property type="nucleotide sequence ID" value="NZ_JAUHHC010000003.1"/>
</dbReference>
<evidence type="ECO:0000313" key="3">
    <source>
        <dbReference type="Proteomes" id="UP001228044"/>
    </source>
</evidence>
<dbReference type="Pfam" id="PF12146">
    <property type="entry name" value="Hydrolase_4"/>
    <property type="match status" value="1"/>
</dbReference>
<proteinExistence type="predicted"/>
<keyword evidence="2" id="KW-0378">Hydrolase</keyword>
<organism evidence="2 3">
    <name type="scientific">Roseateles violae</name>
    <dbReference type="NCBI Taxonomy" id="3058042"/>
    <lineage>
        <taxon>Bacteria</taxon>
        <taxon>Pseudomonadati</taxon>
        <taxon>Pseudomonadota</taxon>
        <taxon>Betaproteobacteria</taxon>
        <taxon>Burkholderiales</taxon>
        <taxon>Sphaerotilaceae</taxon>
        <taxon>Roseateles</taxon>
    </lineage>
</organism>
<evidence type="ECO:0000259" key="1">
    <source>
        <dbReference type="Pfam" id="PF12146"/>
    </source>
</evidence>
<feature type="domain" description="Serine aminopeptidase S33" evidence="1">
    <location>
        <begin position="6"/>
        <end position="233"/>
    </location>
</feature>
<dbReference type="GO" id="GO:0016787">
    <property type="term" value="F:hydrolase activity"/>
    <property type="evidence" value="ECO:0007669"/>
    <property type="project" value="UniProtKB-KW"/>
</dbReference>
<accession>A0ABT8DX60</accession>
<gene>
    <name evidence="2" type="ORF">QWJ38_13195</name>
</gene>
<protein>
    <submittedName>
        <fullName evidence="2">Alpha/beta hydrolase</fullName>
    </submittedName>
</protein>
<dbReference type="Proteomes" id="UP001228044">
    <property type="component" value="Unassembled WGS sequence"/>
</dbReference>
<dbReference type="SUPFAM" id="SSF53474">
    <property type="entry name" value="alpha/beta-Hydrolases"/>
    <property type="match status" value="1"/>
</dbReference>
<reference evidence="2 3" key="1">
    <citation type="submission" date="2023-06" db="EMBL/GenBank/DDBJ databases">
        <title>Pelomonas sp. PFR6 16S ribosomal RNA gene Genome sequencing and assembly.</title>
        <authorList>
            <person name="Woo H."/>
        </authorList>
    </citation>
    <scope>NUCLEOTIDE SEQUENCE [LARGE SCALE GENOMIC DNA]</scope>
    <source>
        <strain evidence="2 3">PFR6</strain>
    </source>
</reference>
<keyword evidence="3" id="KW-1185">Reference proteome</keyword>
<dbReference type="Gene3D" id="3.40.50.1820">
    <property type="entry name" value="alpha/beta hydrolase"/>
    <property type="match status" value="1"/>
</dbReference>
<name>A0ABT8DX60_9BURK</name>
<evidence type="ECO:0000313" key="2">
    <source>
        <dbReference type="EMBL" id="MDN3921242.1"/>
    </source>
</evidence>